<protein>
    <submittedName>
        <fullName evidence="1">Uncharacterized protein</fullName>
    </submittedName>
</protein>
<dbReference type="Proteomes" id="UP001281761">
    <property type="component" value="Unassembled WGS sequence"/>
</dbReference>
<sequence length="320" mass="35820">MNLFDVYLTESMVKVQQKATILEYFIRSRSQPPPSPRRAISNPVSDIPAQISQLDELLETDISDTTFYSVMNSDKKAIQSSSALLSGSVSSLSGHDISRQVEPKVDEPLKDPLFTLIPQSIDTFFPTHTGILTESSLSDLYITLLNLIKPTHPITQSLTDTLRLSMICQSVAGLPSNDTSRASLTDQVISFYCQLTSQFYQTPLQQTYVEHVDDDFPSIELSEDQTLPQLTNTHLKQDDHPDEFENGLTIADLMQPELTEAHRNLFPNSTDPAFNFQDAEDKLKEQIDTLSATIAETLSKYAGDDMMHEAKKFSEATQPH</sequence>
<gene>
    <name evidence="1" type="ORF">BLNAU_17361</name>
</gene>
<accession>A0ABQ9X7B7</accession>
<comment type="caution">
    <text evidence="1">The sequence shown here is derived from an EMBL/GenBank/DDBJ whole genome shotgun (WGS) entry which is preliminary data.</text>
</comment>
<organism evidence="1 2">
    <name type="scientific">Blattamonas nauphoetae</name>
    <dbReference type="NCBI Taxonomy" id="2049346"/>
    <lineage>
        <taxon>Eukaryota</taxon>
        <taxon>Metamonada</taxon>
        <taxon>Preaxostyla</taxon>
        <taxon>Oxymonadida</taxon>
        <taxon>Blattamonas</taxon>
    </lineage>
</organism>
<evidence type="ECO:0000313" key="2">
    <source>
        <dbReference type="Proteomes" id="UP001281761"/>
    </source>
</evidence>
<evidence type="ECO:0000313" key="1">
    <source>
        <dbReference type="EMBL" id="KAK2947691.1"/>
    </source>
</evidence>
<proteinExistence type="predicted"/>
<reference evidence="1 2" key="1">
    <citation type="journal article" date="2022" name="bioRxiv">
        <title>Genomics of Preaxostyla Flagellates Illuminates Evolutionary Transitions and the Path Towards Mitochondrial Loss.</title>
        <authorList>
            <person name="Novak L.V.F."/>
            <person name="Treitli S.C."/>
            <person name="Pyrih J."/>
            <person name="Halakuc P."/>
            <person name="Pipaliya S.V."/>
            <person name="Vacek V."/>
            <person name="Brzon O."/>
            <person name="Soukal P."/>
            <person name="Eme L."/>
            <person name="Dacks J.B."/>
            <person name="Karnkowska A."/>
            <person name="Elias M."/>
            <person name="Hampl V."/>
        </authorList>
    </citation>
    <scope>NUCLEOTIDE SEQUENCE [LARGE SCALE GENOMIC DNA]</scope>
    <source>
        <strain evidence="1">NAU3</strain>
        <tissue evidence="1">Gut</tissue>
    </source>
</reference>
<keyword evidence="2" id="KW-1185">Reference proteome</keyword>
<name>A0ABQ9X7B7_9EUKA</name>
<dbReference type="EMBL" id="JARBJD010000193">
    <property type="protein sequence ID" value="KAK2947691.1"/>
    <property type="molecule type" value="Genomic_DNA"/>
</dbReference>